<proteinExistence type="predicted"/>
<keyword evidence="1" id="KW-0812">Transmembrane</keyword>
<dbReference type="InterPro" id="IPR027417">
    <property type="entry name" value="P-loop_NTPase"/>
</dbReference>
<feature type="transmembrane region" description="Helical" evidence="1">
    <location>
        <begin position="34"/>
        <end position="54"/>
    </location>
</feature>
<reference evidence="2 3" key="1">
    <citation type="submission" date="2021-10" db="EMBL/GenBank/DDBJ databases">
        <title>Anaerobic single-cell dispensing facilitates the cultivation of human gut bacteria.</title>
        <authorList>
            <person name="Afrizal A."/>
        </authorList>
    </citation>
    <scope>NUCLEOTIDE SEQUENCE [LARGE SCALE GENOMIC DNA]</scope>
    <source>
        <strain evidence="2 3">CLA-AA-H270</strain>
    </source>
</reference>
<gene>
    <name evidence="2" type="ORF">LKD22_09775</name>
</gene>
<evidence type="ECO:0000313" key="3">
    <source>
        <dbReference type="Proteomes" id="UP001298753"/>
    </source>
</evidence>
<comment type="caution">
    <text evidence="2">The sequence shown here is derived from an EMBL/GenBank/DDBJ whole genome shotgun (WGS) entry which is preliminary data.</text>
</comment>
<dbReference type="Proteomes" id="UP001298753">
    <property type="component" value="Unassembled WGS sequence"/>
</dbReference>
<keyword evidence="3" id="KW-1185">Reference proteome</keyword>
<evidence type="ECO:0000313" key="2">
    <source>
        <dbReference type="EMBL" id="MCC2177407.1"/>
    </source>
</evidence>
<evidence type="ECO:0000256" key="1">
    <source>
        <dbReference type="SAM" id="Phobius"/>
    </source>
</evidence>
<dbReference type="AlphaFoldDB" id="A0AAW4W357"/>
<protein>
    <submittedName>
        <fullName evidence="2">AAA family ATPase</fullName>
    </submittedName>
</protein>
<sequence>MEKYNAKLLILDLMSSYIGGDCSMNNANETRAKFNHLIAVAKDTGCAIIIIAYMNSMYRVTMW</sequence>
<dbReference type="EMBL" id="JAJEPX010000032">
    <property type="protein sequence ID" value="MCC2177407.1"/>
    <property type="molecule type" value="Genomic_DNA"/>
</dbReference>
<name>A0AAW4W357_9FIRM</name>
<organism evidence="2 3">
    <name type="scientific">Agathobaculum butyriciproducens</name>
    <dbReference type="NCBI Taxonomy" id="1628085"/>
    <lineage>
        <taxon>Bacteria</taxon>
        <taxon>Bacillati</taxon>
        <taxon>Bacillota</taxon>
        <taxon>Clostridia</taxon>
        <taxon>Eubacteriales</taxon>
        <taxon>Butyricicoccaceae</taxon>
        <taxon>Agathobaculum</taxon>
    </lineage>
</organism>
<keyword evidence="1" id="KW-0472">Membrane</keyword>
<keyword evidence="1" id="KW-1133">Transmembrane helix</keyword>
<dbReference type="Gene3D" id="3.40.50.300">
    <property type="entry name" value="P-loop containing nucleotide triphosphate hydrolases"/>
    <property type="match status" value="1"/>
</dbReference>
<accession>A0AAW4W357</accession>